<keyword evidence="1" id="KW-0349">Heme</keyword>
<keyword evidence="3" id="KW-0408">Iron</keyword>
<proteinExistence type="predicted"/>
<evidence type="ECO:0000256" key="1">
    <source>
        <dbReference type="ARBA" id="ARBA00022617"/>
    </source>
</evidence>
<dbReference type="InterPro" id="IPR009056">
    <property type="entry name" value="Cyt_c-like_dom"/>
</dbReference>
<organism evidence="5 6">
    <name type="scientific">Helicobacter equorum</name>
    <dbReference type="NCBI Taxonomy" id="361872"/>
    <lineage>
        <taxon>Bacteria</taxon>
        <taxon>Pseudomonadati</taxon>
        <taxon>Campylobacterota</taxon>
        <taxon>Epsilonproteobacteria</taxon>
        <taxon>Campylobacterales</taxon>
        <taxon>Helicobacteraceae</taxon>
        <taxon>Helicobacter</taxon>
    </lineage>
</organism>
<keyword evidence="2" id="KW-0479">Metal-binding</keyword>
<dbReference type="Proteomes" id="UP000256514">
    <property type="component" value="Unassembled WGS sequence"/>
</dbReference>
<dbReference type="Gene3D" id="1.10.760.10">
    <property type="entry name" value="Cytochrome c-like domain"/>
    <property type="match status" value="1"/>
</dbReference>
<dbReference type="AlphaFoldDB" id="A0A3D8IP45"/>
<evidence type="ECO:0000256" key="2">
    <source>
        <dbReference type="ARBA" id="ARBA00022723"/>
    </source>
</evidence>
<dbReference type="OrthoDB" id="5328547at2"/>
<evidence type="ECO:0000256" key="3">
    <source>
        <dbReference type="ARBA" id="ARBA00023004"/>
    </source>
</evidence>
<dbReference type="Pfam" id="PF00034">
    <property type="entry name" value="Cytochrom_C"/>
    <property type="match status" value="1"/>
</dbReference>
<dbReference type="GO" id="GO:0020037">
    <property type="term" value="F:heme binding"/>
    <property type="evidence" value="ECO:0007669"/>
    <property type="project" value="InterPro"/>
</dbReference>
<dbReference type="EMBL" id="NXLT01000005">
    <property type="protein sequence ID" value="RDU66676.1"/>
    <property type="molecule type" value="Genomic_DNA"/>
</dbReference>
<sequence length="88" mass="10059">MTFREYGKNLYENPRGIGCHHCHGQKGEGSIIAHYTHKGNAKTLSAPAINTLEFSVFAKALDSQKLGVMPRYYLTQKEIQAIYFYLYE</sequence>
<feature type="domain" description="Cytochrome c" evidence="4">
    <location>
        <begin position="6"/>
        <end position="86"/>
    </location>
</feature>
<dbReference type="GO" id="GO:0009055">
    <property type="term" value="F:electron transfer activity"/>
    <property type="evidence" value="ECO:0007669"/>
    <property type="project" value="InterPro"/>
</dbReference>
<gene>
    <name evidence="5" type="ORF">CQA54_06820</name>
</gene>
<reference evidence="5 6" key="1">
    <citation type="submission" date="2018-04" db="EMBL/GenBank/DDBJ databases">
        <title>Novel Campyloabacter and Helicobacter Species and Strains.</title>
        <authorList>
            <person name="Mannion A.J."/>
            <person name="Shen Z."/>
            <person name="Fox J.G."/>
        </authorList>
    </citation>
    <scope>NUCLEOTIDE SEQUENCE [LARGE SCALE GENOMIC DNA]</scope>
    <source>
        <strain evidence="5 6">MIT 12-6600</strain>
    </source>
</reference>
<dbReference type="SUPFAM" id="SSF46626">
    <property type="entry name" value="Cytochrome c"/>
    <property type="match status" value="1"/>
</dbReference>
<evidence type="ECO:0000313" key="5">
    <source>
        <dbReference type="EMBL" id="RDU66676.1"/>
    </source>
</evidence>
<protein>
    <submittedName>
        <fullName evidence="5">Cytochrome C oxidase subunit III</fullName>
    </submittedName>
</protein>
<keyword evidence="6" id="KW-1185">Reference proteome</keyword>
<dbReference type="InterPro" id="IPR036909">
    <property type="entry name" value="Cyt_c-like_dom_sf"/>
</dbReference>
<evidence type="ECO:0000259" key="4">
    <source>
        <dbReference type="Pfam" id="PF00034"/>
    </source>
</evidence>
<accession>A0A3D8IP45</accession>
<name>A0A3D8IP45_9HELI</name>
<comment type="caution">
    <text evidence="5">The sequence shown here is derived from an EMBL/GenBank/DDBJ whole genome shotgun (WGS) entry which is preliminary data.</text>
</comment>
<evidence type="ECO:0000313" key="6">
    <source>
        <dbReference type="Proteomes" id="UP000256514"/>
    </source>
</evidence>
<dbReference type="GO" id="GO:0046872">
    <property type="term" value="F:metal ion binding"/>
    <property type="evidence" value="ECO:0007669"/>
    <property type="project" value="UniProtKB-KW"/>
</dbReference>